<protein>
    <submittedName>
        <fullName evidence="2">Uncharacterized protein</fullName>
    </submittedName>
</protein>
<organism evidence="2 3">
    <name type="scientific">Streptomyces griseoloalbus</name>
    <dbReference type="NCBI Taxonomy" id="67303"/>
    <lineage>
        <taxon>Bacteria</taxon>
        <taxon>Bacillati</taxon>
        <taxon>Actinomycetota</taxon>
        <taxon>Actinomycetes</taxon>
        <taxon>Kitasatosporales</taxon>
        <taxon>Streptomycetaceae</taxon>
        <taxon>Streptomyces</taxon>
    </lineage>
</organism>
<evidence type="ECO:0000313" key="2">
    <source>
        <dbReference type="EMBL" id="MEU9352003.1"/>
    </source>
</evidence>
<dbReference type="EMBL" id="JBEZLS010000008">
    <property type="protein sequence ID" value="MEU9352003.1"/>
    <property type="molecule type" value="Genomic_DNA"/>
</dbReference>
<sequence>MAALRPLVGSTWTRGQEAVTALRRAVASAGVSWPRGKVFEAAVRKAVGVRDGDGEPQRIGEAYEPDPELREFAHLPLQVDPMDHLRREVHPTAPDAWIDDSRTRVGCEIPSALFYRPKLDGQFELLLNLARLETTRVHPPQSGQEQEDGADRPKHLRAQDLHEADSAVELPDAPEDGVALTPCSGGMLVGRPGNWRLLPQGFGEAATSLFVLQPLRGNGHALCEWLNSRNDNGQYPSARDLLDTHVPVDLVTDSEVESLLETVQEGRRALRTTMSGILPNVFGSGERDVQGVRNEIRFAAHEAGLIGELVRPLDDPIPRAEWSFPHHAAVLSRRYRVSTHPAERKDGLLKLGEAWPGCWACWRSPSWPRRTASPGICATVPDRRHLLHLALDPRPAGVRGNRAPRPTARHRARPGQRTRPLGPHQGLQEHLAPHARRPRQPPTGGGRRAAGTTHRAGDQCGQLAFWDALGLGGRCEYLDEGSYRIVGLRLRGSHPSWEPFERSSTQPLRPDRIYVDSAPYGAAVGLWPFAAVSLCEACRTWELFLLNEVRDDQLTLAAWRSIRWRSPTAHPSSGGAKLSDLARLRRVRDQIDREYAKPPTVELVLDQRLDPGQDPGLFRPARA</sequence>
<keyword evidence="3" id="KW-1185">Reference proteome</keyword>
<reference evidence="2 3" key="1">
    <citation type="submission" date="2024-06" db="EMBL/GenBank/DDBJ databases">
        <title>The Natural Products Discovery Center: Release of the First 8490 Sequenced Strains for Exploring Actinobacteria Biosynthetic Diversity.</title>
        <authorList>
            <person name="Kalkreuter E."/>
            <person name="Kautsar S.A."/>
            <person name="Yang D."/>
            <person name="Bader C.D."/>
            <person name="Teijaro C.N."/>
            <person name="Fluegel L."/>
            <person name="Davis C.M."/>
            <person name="Simpson J.R."/>
            <person name="Lauterbach L."/>
            <person name="Steele A.D."/>
            <person name="Gui C."/>
            <person name="Meng S."/>
            <person name="Li G."/>
            <person name="Viehrig K."/>
            <person name="Ye F."/>
            <person name="Su P."/>
            <person name="Kiefer A.F."/>
            <person name="Nichols A."/>
            <person name="Cepeda A.J."/>
            <person name="Yan W."/>
            <person name="Fan B."/>
            <person name="Jiang Y."/>
            <person name="Adhikari A."/>
            <person name="Zheng C.-J."/>
            <person name="Schuster L."/>
            <person name="Cowan T.M."/>
            <person name="Smanski M.J."/>
            <person name="Chevrette M.G."/>
            <person name="De Carvalho L.P.S."/>
            <person name="Shen B."/>
        </authorList>
    </citation>
    <scope>NUCLEOTIDE SEQUENCE [LARGE SCALE GENOMIC DNA]</scope>
    <source>
        <strain evidence="2 3">NPDC048274</strain>
    </source>
</reference>
<evidence type="ECO:0000256" key="1">
    <source>
        <dbReference type="SAM" id="MobiDB-lite"/>
    </source>
</evidence>
<feature type="compositionally biased region" description="Basic residues" evidence="1">
    <location>
        <begin position="407"/>
        <end position="416"/>
    </location>
</feature>
<proteinExistence type="predicted"/>
<feature type="region of interest" description="Disordered" evidence="1">
    <location>
        <begin position="394"/>
        <end position="455"/>
    </location>
</feature>
<gene>
    <name evidence="2" type="ORF">AB0D65_13515</name>
</gene>
<dbReference type="RefSeq" id="WP_359979593.1">
    <property type="nucleotide sequence ID" value="NZ_JBEZLS010000008.1"/>
</dbReference>
<name>A0ABV3E4B0_9ACTN</name>
<evidence type="ECO:0000313" key="3">
    <source>
        <dbReference type="Proteomes" id="UP001551582"/>
    </source>
</evidence>
<accession>A0ABV3E4B0</accession>
<comment type="caution">
    <text evidence="2">The sequence shown here is derived from an EMBL/GenBank/DDBJ whole genome shotgun (WGS) entry which is preliminary data.</text>
</comment>
<dbReference type="Proteomes" id="UP001551582">
    <property type="component" value="Unassembled WGS sequence"/>
</dbReference>